<dbReference type="Proteomes" id="UP001151760">
    <property type="component" value="Unassembled WGS sequence"/>
</dbReference>
<feature type="region of interest" description="Disordered" evidence="1">
    <location>
        <begin position="101"/>
        <end position="136"/>
    </location>
</feature>
<feature type="region of interest" description="Disordered" evidence="1">
    <location>
        <begin position="155"/>
        <end position="183"/>
    </location>
</feature>
<keyword evidence="3" id="KW-1185">Reference proteome</keyword>
<feature type="region of interest" description="Disordered" evidence="1">
    <location>
        <begin position="234"/>
        <end position="272"/>
    </location>
</feature>
<feature type="compositionally biased region" description="Basic residues" evidence="1">
    <location>
        <begin position="239"/>
        <end position="251"/>
    </location>
</feature>
<dbReference type="EMBL" id="BQNB010019238">
    <property type="protein sequence ID" value="GJT83186.1"/>
    <property type="molecule type" value="Genomic_DNA"/>
</dbReference>
<sequence>MANIRTCNKHNMIACVEKTAHNADFYQIIDYLTGCSINYSLLVDPDLIGPWLQQFWATASLRVINEVPHIRAMVAGKRILISEETIRADLLFDDADALAAEEAHSTSPHSRAASSPRDAQGTPAQSAAQDSSLQGTADLQGTAEVQGTADFQGTAETQGAADIPQSPNDYTPTDASQTSGGDEGLLDLYALNREVRRLKKQTISQAKQIHKLKVKLKKLSKGVKPVVKHHALWVQSQNLKKRRKKQRKKVSSVKLGRNKDESNLSEENNDQDDHTAFVYEDFDATAFVTPDLERKNDETEERKSNETEEVIIEEKDTSDVKSGDTEELDLEEIQSTARQSAVTPRTLNFEDEAGPSSPIRPTQQEEPEEQFKDDEFLADILLNRTRGLSIPGPMQTQPQQPTQASDPKEKGKGILVEEPKKKKLTLQQIRALETANDEEVARKVQAEWDAEEERKRLEDLKKPKPKSISKKPTSLAQERTQMMNFLKGQGYKNLKKLRYPQMKELYDKVQESIKDSFKDFVPMDSEKEKQMLQERDAKRLLRKRKATVTEEQPSKKLKLRTETIDELRNYLRIVDFEKSAQDRESLEAISMITEFKVIDSPDGEYSYYRAKQSFPERSILCGKYCTFWLDMFYINYILVATRTIISIFHLRVRIDFFFFLLGDLTTIWETSATSDDDFWKNQEDWEIVRWRLNESSGVHTLELEDGTMIHMLTERRYPLSRELMIRMLDHGMEVEDESDIAITLIHLFILWTTEDGDDS</sequence>
<feature type="compositionally biased region" description="Polar residues" evidence="1">
    <location>
        <begin position="165"/>
        <end position="180"/>
    </location>
</feature>
<evidence type="ECO:0000313" key="3">
    <source>
        <dbReference type="Proteomes" id="UP001151760"/>
    </source>
</evidence>
<accession>A0ABQ5H6L5</accession>
<evidence type="ECO:0000313" key="2">
    <source>
        <dbReference type="EMBL" id="GJT83186.1"/>
    </source>
</evidence>
<evidence type="ECO:0000256" key="1">
    <source>
        <dbReference type="SAM" id="MobiDB-lite"/>
    </source>
</evidence>
<proteinExistence type="predicted"/>
<feature type="compositionally biased region" description="Polar residues" evidence="1">
    <location>
        <begin position="122"/>
        <end position="136"/>
    </location>
</feature>
<reference evidence="2" key="2">
    <citation type="submission" date="2022-01" db="EMBL/GenBank/DDBJ databases">
        <authorList>
            <person name="Yamashiro T."/>
            <person name="Shiraishi A."/>
            <person name="Satake H."/>
            <person name="Nakayama K."/>
        </authorList>
    </citation>
    <scope>NUCLEOTIDE SEQUENCE</scope>
</reference>
<name>A0ABQ5H6L5_9ASTR</name>
<organism evidence="2 3">
    <name type="scientific">Tanacetum coccineum</name>
    <dbReference type="NCBI Taxonomy" id="301880"/>
    <lineage>
        <taxon>Eukaryota</taxon>
        <taxon>Viridiplantae</taxon>
        <taxon>Streptophyta</taxon>
        <taxon>Embryophyta</taxon>
        <taxon>Tracheophyta</taxon>
        <taxon>Spermatophyta</taxon>
        <taxon>Magnoliopsida</taxon>
        <taxon>eudicotyledons</taxon>
        <taxon>Gunneridae</taxon>
        <taxon>Pentapetalae</taxon>
        <taxon>asterids</taxon>
        <taxon>campanulids</taxon>
        <taxon>Asterales</taxon>
        <taxon>Asteraceae</taxon>
        <taxon>Asteroideae</taxon>
        <taxon>Anthemideae</taxon>
        <taxon>Anthemidinae</taxon>
        <taxon>Tanacetum</taxon>
    </lineage>
</organism>
<protein>
    <submittedName>
        <fullName evidence="2">Uncharacterized protein</fullName>
    </submittedName>
</protein>
<comment type="caution">
    <text evidence="2">The sequence shown here is derived from an EMBL/GenBank/DDBJ whole genome shotgun (WGS) entry which is preliminary data.</text>
</comment>
<reference evidence="2" key="1">
    <citation type="journal article" date="2022" name="Int. J. Mol. Sci.">
        <title>Draft Genome of Tanacetum Coccineum: Genomic Comparison of Closely Related Tanacetum-Family Plants.</title>
        <authorList>
            <person name="Yamashiro T."/>
            <person name="Shiraishi A."/>
            <person name="Nakayama K."/>
            <person name="Satake H."/>
        </authorList>
    </citation>
    <scope>NUCLEOTIDE SEQUENCE</scope>
</reference>
<gene>
    <name evidence="2" type="ORF">Tco_1057528</name>
</gene>
<feature type="region of interest" description="Disordered" evidence="1">
    <location>
        <begin position="289"/>
        <end position="419"/>
    </location>
</feature>
<feature type="compositionally biased region" description="Polar residues" evidence="1">
    <location>
        <begin position="333"/>
        <end position="346"/>
    </location>
</feature>
<feature type="region of interest" description="Disordered" evidence="1">
    <location>
        <begin position="449"/>
        <end position="475"/>
    </location>
</feature>
<feature type="compositionally biased region" description="Basic and acidic residues" evidence="1">
    <location>
        <begin position="291"/>
        <end position="324"/>
    </location>
</feature>
<feature type="compositionally biased region" description="Basic and acidic residues" evidence="1">
    <location>
        <begin position="449"/>
        <end position="462"/>
    </location>
</feature>
<feature type="compositionally biased region" description="Basic and acidic residues" evidence="1">
    <location>
        <begin position="406"/>
        <end position="419"/>
    </location>
</feature>